<reference evidence="2 3" key="1">
    <citation type="submission" date="2019-07" db="EMBL/GenBank/DDBJ databases">
        <authorList>
            <person name="Li J."/>
        </authorList>
    </citation>
    <scope>NUCLEOTIDE SEQUENCE [LARGE SCALE GENOMIC DNA]</scope>
    <source>
        <strain evidence="2 3">TKL69</strain>
    </source>
</reference>
<protein>
    <submittedName>
        <fullName evidence="2">Uncharacterized protein</fullName>
    </submittedName>
</protein>
<dbReference type="Proteomes" id="UP000315215">
    <property type="component" value="Chromosome"/>
</dbReference>
<keyword evidence="3" id="KW-1185">Reference proteome</keyword>
<evidence type="ECO:0000313" key="2">
    <source>
        <dbReference type="EMBL" id="QDP41890.1"/>
    </source>
</evidence>
<dbReference type="KEGG" id="aqt:FN924_17955"/>
<evidence type="ECO:0000313" key="3">
    <source>
        <dbReference type="Proteomes" id="UP000315215"/>
    </source>
</evidence>
<keyword evidence="1" id="KW-0175">Coiled coil</keyword>
<gene>
    <name evidence="2" type="ORF">FN924_17955</name>
</gene>
<dbReference type="OrthoDB" id="2733945at2"/>
<name>A0A516KKG0_9BACI</name>
<dbReference type="AlphaFoldDB" id="A0A516KKG0"/>
<evidence type="ECO:0000256" key="1">
    <source>
        <dbReference type="SAM" id="Coils"/>
    </source>
</evidence>
<accession>A0A516KKG0</accession>
<organism evidence="2 3">
    <name type="scientific">Radiobacillus deserti</name>
    <dbReference type="NCBI Taxonomy" id="2594883"/>
    <lineage>
        <taxon>Bacteria</taxon>
        <taxon>Bacillati</taxon>
        <taxon>Bacillota</taxon>
        <taxon>Bacilli</taxon>
        <taxon>Bacillales</taxon>
        <taxon>Bacillaceae</taxon>
        <taxon>Radiobacillus</taxon>
    </lineage>
</organism>
<dbReference type="EMBL" id="CP041666">
    <property type="protein sequence ID" value="QDP41890.1"/>
    <property type="molecule type" value="Genomic_DNA"/>
</dbReference>
<sequence>MNEKLLSSLHDLRKLNQEQEHRKVKHWNEIGEQLEELKESSFQHEQFENRTKEWLTKLDANNLELRKTLQEEGLLTQGMIEQLNHLTASNQEIIQQLGQYDELKGQLQHLIEVSENMSERMRGNGDKQDEVMDRLENQQALMEKTTRQLDNLRSIIYERANHLSERVEEGYNLTSTFFYKLITGSNQPLNMLMMKQEKEKKQ</sequence>
<proteinExistence type="predicted"/>
<feature type="coiled-coil region" evidence="1">
    <location>
        <begin position="100"/>
        <end position="155"/>
    </location>
</feature>
<dbReference type="RefSeq" id="WP_143896879.1">
    <property type="nucleotide sequence ID" value="NZ_CP041666.1"/>
</dbReference>